<comment type="caution">
    <text evidence="2">The sequence shown here is derived from an EMBL/GenBank/DDBJ whole genome shotgun (WGS) entry which is preliminary data.</text>
</comment>
<reference evidence="2 3" key="1">
    <citation type="journal article" date="2007" name="Int. J. Syst. Evol. Microbiol.">
        <title>Paenibacillus ginsengarvi sp. nov., isolated from soil from ginseng cultivation.</title>
        <authorList>
            <person name="Yoon M.H."/>
            <person name="Ten L.N."/>
            <person name="Im W.T."/>
        </authorList>
    </citation>
    <scope>NUCLEOTIDE SEQUENCE [LARGE SCALE GENOMIC DNA]</scope>
    <source>
        <strain evidence="2 3">KCTC 13059</strain>
    </source>
</reference>
<organism evidence="2 3">
    <name type="scientific">Paenibacillus ginsengarvi</name>
    <dbReference type="NCBI Taxonomy" id="400777"/>
    <lineage>
        <taxon>Bacteria</taxon>
        <taxon>Bacillati</taxon>
        <taxon>Bacillota</taxon>
        <taxon>Bacilli</taxon>
        <taxon>Bacillales</taxon>
        <taxon>Paenibacillaceae</taxon>
        <taxon>Paenibacillus</taxon>
    </lineage>
</organism>
<evidence type="ECO:0000256" key="1">
    <source>
        <dbReference type="SAM" id="MobiDB-lite"/>
    </source>
</evidence>
<dbReference type="AlphaFoldDB" id="A0A3B0AKE3"/>
<name>A0A3B0AKE3_9BACL</name>
<protein>
    <submittedName>
        <fullName evidence="2">Uncharacterized protein</fullName>
    </submittedName>
</protein>
<proteinExistence type="predicted"/>
<evidence type="ECO:0000313" key="3">
    <source>
        <dbReference type="Proteomes" id="UP000282311"/>
    </source>
</evidence>
<feature type="compositionally biased region" description="Basic and acidic residues" evidence="1">
    <location>
        <begin position="10"/>
        <end position="20"/>
    </location>
</feature>
<keyword evidence="3" id="KW-1185">Reference proteome</keyword>
<dbReference type="RefSeq" id="WP_120752053.1">
    <property type="nucleotide sequence ID" value="NZ_RBAH01000057.1"/>
</dbReference>
<dbReference type="OrthoDB" id="2629587at2"/>
<dbReference type="Proteomes" id="UP000282311">
    <property type="component" value="Unassembled WGS sequence"/>
</dbReference>
<evidence type="ECO:0000313" key="2">
    <source>
        <dbReference type="EMBL" id="RKN60744.1"/>
    </source>
</evidence>
<sequence length="59" mass="6578">MKKNGYKTVNHPENRDKMNGDETPIILDGKATEKVPNEPSVIERTKEVLENIGTTINGI</sequence>
<accession>A0A3B0AKE3</accession>
<gene>
    <name evidence="2" type="ORF">D7M11_35790</name>
</gene>
<feature type="region of interest" description="Disordered" evidence="1">
    <location>
        <begin position="1"/>
        <end position="32"/>
    </location>
</feature>
<dbReference type="EMBL" id="RBAH01000057">
    <property type="protein sequence ID" value="RKN60744.1"/>
    <property type="molecule type" value="Genomic_DNA"/>
</dbReference>